<keyword evidence="2" id="KW-1185">Reference proteome</keyword>
<reference evidence="1 2" key="1">
    <citation type="submission" date="2014-04" db="EMBL/GenBank/DDBJ databases">
        <title>Genome assembly of Hyalangium minutum DSM 14724.</title>
        <authorList>
            <person name="Sharma G."/>
            <person name="Subramanian S."/>
        </authorList>
    </citation>
    <scope>NUCLEOTIDE SEQUENCE [LARGE SCALE GENOMIC DNA]</scope>
    <source>
        <strain evidence="1 2">DSM 14724</strain>
    </source>
</reference>
<evidence type="ECO:0000313" key="2">
    <source>
        <dbReference type="Proteomes" id="UP000028725"/>
    </source>
</evidence>
<organism evidence="1 2">
    <name type="scientific">Hyalangium minutum</name>
    <dbReference type="NCBI Taxonomy" id="394096"/>
    <lineage>
        <taxon>Bacteria</taxon>
        <taxon>Pseudomonadati</taxon>
        <taxon>Myxococcota</taxon>
        <taxon>Myxococcia</taxon>
        <taxon>Myxococcales</taxon>
        <taxon>Cystobacterineae</taxon>
        <taxon>Archangiaceae</taxon>
        <taxon>Hyalangium</taxon>
    </lineage>
</organism>
<name>A0A085W2U3_9BACT</name>
<accession>A0A085W2U3</accession>
<comment type="caution">
    <text evidence="1">The sequence shown here is derived from an EMBL/GenBank/DDBJ whole genome shotgun (WGS) entry which is preliminary data.</text>
</comment>
<gene>
    <name evidence="1" type="ORF">DB31_4449</name>
</gene>
<dbReference type="Proteomes" id="UP000028725">
    <property type="component" value="Unassembled WGS sequence"/>
</dbReference>
<dbReference type="EMBL" id="JMCB01000024">
    <property type="protein sequence ID" value="KFE62006.1"/>
    <property type="molecule type" value="Genomic_DNA"/>
</dbReference>
<proteinExistence type="predicted"/>
<evidence type="ECO:0000313" key="1">
    <source>
        <dbReference type="EMBL" id="KFE62006.1"/>
    </source>
</evidence>
<protein>
    <submittedName>
        <fullName evidence="1">Uncharacterized protein</fullName>
    </submittedName>
</protein>
<dbReference type="STRING" id="394096.DB31_4449"/>
<dbReference type="AlphaFoldDB" id="A0A085W2U3"/>
<sequence>MGLSFTWVLRGSFSPAPQSMLRATAYPLGSNSMGGPIAEQQGFV</sequence>